<feature type="non-terminal residue" evidence="2">
    <location>
        <position position="123"/>
    </location>
</feature>
<reference evidence="2" key="1">
    <citation type="submission" date="2021-12" db="EMBL/GenBank/DDBJ databases">
        <authorList>
            <person name="Martin H S."/>
        </authorList>
    </citation>
    <scope>NUCLEOTIDE SEQUENCE</scope>
</reference>
<gene>
    <name evidence="2" type="ORF">BINO364_LOCUS12231</name>
</gene>
<name>A0A8J9UVE0_9NEOP</name>
<evidence type="ECO:0000313" key="2">
    <source>
        <dbReference type="EMBL" id="CAH0726813.1"/>
    </source>
</evidence>
<dbReference type="PANTHER" id="PTHR33332">
    <property type="entry name" value="REVERSE TRANSCRIPTASE DOMAIN-CONTAINING PROTEIN"/>
    <property type="match status" value="1"/>
</dbReference>
<dbReference type="OrthoDB" id="7479519at2759"/>
<accession>A0A8J9UVE0</accession>
<dbReference type="AlphaFoldDB" id="A0A8J9UVE0"/>
<feature type="domain" description="Reverse transcriptase" evidence="1">
    <location>
        <begin position="21"/>
        <end position="118"/>
    </location>
</feature>
<protein>
    <recommendedName>
        <fullName evidence="1">Reverse transcriptase domain-containing protein</fullName>
    </recommendedName>
</protein>
<evidence type="ECO:0000259" key="1">
    <source>
        <dbReference type="Pfam" id="PF00078"/>
    </source>
</evidence>
<dbReference type="EMBL" id="OV170226">
    <property type="protein sequence ID" value="CAH0726813.1"/>
    <property type="molecule type" value="Genomic_DNA"/>
</dbReference>
<keyword evidence="3" id="KW-1185">Reference proteome</keyword>
<dbReference type="Proteomes" id="UP000838878">
    <property type="component" value="Chromosome 6"/>
</dbReference>
<sequence>MIKLTLNVTLPVSKKIYVEKLKDLRPISILLILSKVLKRVVLNQITKFVDESDVIPKYQSGFRRGYGTETALLNITDDLTEASDKVLSSIMILLDYSRAFDCLLLELLLLKLQHYGFSADTCQ</sequence>
<dbReference type="InterPro" id="IPR000477">
    <property type="entry name" value="RT_dom"/>
</dbReference>
<proteinExistence type="predicted"/>
<dbReference type="Pfam" id="PF00078">
    <property type="entry name" value="RVT_1"/>
    <property type="match status" value="1"/>
</dbReference>
<organism evidence="2 3">
    <name type="scientific">Brenthis ino</name>
    <name type="common">lesser marbled fritillary</name>
    <dbReference type="NCBI Taxonomy" id="405034"/>
    <lineage>
        <taxon>Eukaryota</taxon>
        <taxon>Metazoa</taxon>
        <taxon>Ecdysozoa</taxon>
        <taxon>Arthropoda</taxon>
        <taxon>Hexapoda</taxon>
        <taxon>Insecta</taxon>
        <taxon>Pterygota</taxon>
        <taxon>Neoptera</taxon>
        <taxon>Endopterygota</taxon>
        <taxon>Lepidoptera</taxon>
        <taxon>Glossata</taxon>
        <taxon>Ditrysia</taxon>
        <taxon>Papilionoidea</taxon>
        <taxon>Nymphalidae</taxon>
        <taxon>Heliconiinae</taxon>
        <taxon>Argynnini</taxon>
        <taxon>Brenthis</taxon>
    </lineage>
</organism>
<evidence type="ECO:0000313" key="3">
    <source>
        <dbReference type="Proteomes" id="UP000838878"/>
    </source>
</evidence>